<dbReference type="PANTHER" id="PTHR10026">
    <property type="entry name" value="CYCLIN"/>
    <property type="match status" value="1"/>
</dbReference>
<dbReference type="Pfam" id="PF00134">
    <property type="entry name" value="Cyclin_N"/>
    <property type="match status" value="1"/>
</dbReference>
<organism evidence="4 5">
    <name type="scientific">Serendipita indica (strain DSM 11827)</name>
    <name type="common">Root endophyte fungus</name>
    <name type="synonym">Piriformospora indica</name>
    <dbReference type="NCBI Taxonomy" id="1109443"/>
    <lineage>
        <taxon>Eukaryota</taxon>
        <taxon>Fungi</taxon>
        <taxon>Dikarya</taxon>
        <taxon>Basidiomycota</taxon>
        <taxon>Agaricomycotina</taxon>
        <taxon>Agaricomycetes</taxon>
        <taxon>Sebacinales</taxon>
        <taxon>Serendipitaceae</taxon>
        <taxon>Serendipita</taxon>
    </lineage>
</organism>
<feature type="region of interest" description="Disordered" evidence="2">
    <location>
        <begin position="294"/>
        <end position="380"/>
    </location>
</feature>
<dbReference type="CDD" id="cd20524">
    <property type="entry name" value="CYCLIN_CCNH_rpt1"/>
    <property type="match status" value="1"/>
</dbReference>
<dbReference type="EMBL" id="CAFZ01000019">
    <property type="protein sequence ID" value="CCA67758.1"/>
    <property type="molecule type" value="Genomic_DNA"/>
</dbReference>
<dbReference type="SMART" id="SM00385">
    <property type="entry name" value="CYCLIN"/>
    <property type="match status" value="1"/>
</dbReference>
<dbReference type="InterPro" id="IPR013763">
    <property type="entry name" value="Cyclin-like_dom"/>
</dbReference>
<dbReference type="Proteomes" id="UP000007148">
    <property type="component" value="Unassembled WGS sequence"/>
</dbReference>
<feature type="compositionally biased region" description="Basic residues" evidence="2">
    <location>
        <begin position="294"/>
        <end position="305"/>
    </location>
</feature>
<evidence type="ECO:0000256" key="1">
    <source>
        <dbReference type="RuleBase" id="RU000383"/>
    </source>
</evidence>
<accession>G4T8V6</accession>
<dbReference type="AlphaFoldDB" id="G4T8V6"/>
<dbReference type="GO" id="GO:0016538">
    <property type="term" value="F:cyclin-dependent protein serine/threonine kinase regulator activity"/>
    <property type="evidence" value="ECO:0007669"/>
    <property type="project" value="InterPro"/>
</dbReference>
<gene>
    <name evidence="4" type="ORF">PIIN_01582</name>
</gene>
<dbReference type="SUPFAM" id="SSF47954">
    <property type="entry name" value="Cyclin-like"/>
    <property type="match status" value="2"/>
</dbReference>
<keyword evidence="5" id="KW-1185">Reference proteome</keyword>
<keyword evidence="1" id="KW-0195">Cyclin</keyword>
<dbReference type="HOGENOM" id="CLU_727837_0_0_1"/>
<dbReference type="InterPro" id="IPR043198">
    <property type="entry name" value="Cyclin/Ssn8"/>
</dbReference>
<evidence type="ECO:0000313" key="4">
    <source>
        <dbReference type="EMBL" id="CCA67758.1"/>
    </source>
</evidence>
<evidence type="ECO:0000313" key="5">
    <source>
        <dbReference type="Proteomes" id="UP000007148"/>
    </source>
</evidence>
<dbReference type="InParanoid" id="G4T8V6"/>
<proteinExistence type="inferred from homology"/>
<protein>
    <recommendedName>
        <fullName evidence="3">Cyclin-like domain-containing protein</fullName>
    </recommendedName>
</protein>
<feature type="compositionally biased region" description="Low complexity" evidence="2">
    <location>
        <begin position="366"/>
        <end position="380"/>
    </location>
</feature>
<sequence>MARDESGDFALVNFTYGLDKDDLERWHRSSQYQRWQFSEQELIEKRRALNEESTKMFPSDCQPLTVADEDCLLKYWLKKICDICTDLDLCEDISASACSFFKRFYLANPLVKHDHAAVIDTCIFLAAKTEHRQIPIDTFVNLIPNCSTAETLRKHEMVIGSSIDFQFSIWHPHTQLKTIWEDLSILRALSPVRPPLASHVLETAQQFLRVSRMTDFEFIFHPVVIALASLWLSGTMGKELVNEWVDMKKLGCHELDEVKRAAYRINGASGTVFQDNLEHLLDLFKSCQRYRRSKEKETRKRRHIKSHESALIKAPRKKTTFPEGAARSEIDTRMATADIPKGDSEGQLFSEEGSLIGSYREKRPSRSPSPSNSYQSEKFS</sequence>
<dbReference type="Gene3D" id="1.10.472.10">
    <property type="entry name" value="Cyclin-like"/>
    <property type="match status" value="2"/>
</dbReference>
<comment type="similarity">
    <text evidence="1">Belongs to the cyclin family.</text>
</comment>
<evidence type="ECO:0000256" key="2">
    <source>
        <dbReference type="SAM" id="MobiDB-lite"/>
    </source>
</evidence>
<dbReference type="InterPro" id="IPR006671">
    <property type="entry name" value="Cyclin_N"/>
</dbReference>
<comment type="caution">
    <text evidence="4">The sequence shown here is derived from an EMBL/GenBank/DDBJ whole genome shotgun (WGS) entry which is preliminary data.</text>
</comment>
<dbReference type="OrthoDB" id="340962at2759"/>
<dbReference type="STRING" id="1109443.G4T8V6"/>
<dbReference type="GO" id="GO:0006357">
    <property type="term" value="P:regulation of transcription by RNA polymerase II"/>
    <property type="evidence" value="ECO:0007669"/>
    <property type="project" value="InterPro"/>
</dbReference>
<name>G4T8V6_SERID</name>
<feature type="domain" description="Cyclin-like" evidence="3">
    <location>
        <begin position="78"/>
        <end position="161"/>
    </location>
</feature>
<dbReference type="eggNOG" id="KOG2496">
    <property type="taxonomic scope" value="Eukaryota"/>
</dbReference>
<dbReference type="InterPro" id="IPR036915">
    <property type="entry name" value="Cyclin-like_sf"/>
</dbReference>
<evidence type="ECO:0000259" key="3">
    <source>
        <dbReference type="SMART" id="SM00385"/>
    </source>
</evidence>
<reference evidence="4 5" key="1">
    <citation type="journal article" date="2011" name="PLoS Pathog.">
        <title>Endophytic Life Strategies Decoded by Genome and Transcriptome Analyses of the Mutualistic Root Symbiont Piriformospora indica.</title>
        <authorList>
            <person name="Zuccaro A."/>
            <person name="Lahrmann U."/>
            <person name="Guldener U."/>
            <person name="Langen G."/>
            <person name="Pfiffi S."/>
            <person name="Biedenkopf D."/>
            <person name="Wong P."/>
            <person name="Samans B."/>
            <person name="Grimm C."/>
            <person name="Basiewicz M."/>
            <person name="Murat C."/>
            <person name="Martin F."/>
            <person name="Kogel K.H."/>
        </authorList>
    </citation>
    <scope>NUCLEOTIDE SEQUENCE [LARGE SCALE GENOMIC DNA]</scope>
    <source>
        <strain evidence="4 5">DSM 11827</strain>
    </source>
</reference>